<organism evidence="15 16">
    <name type="scientific">Rhizobium etli bv. mimosae str. IE4771</name>
    <dbReference type="NCBI Taxonomy" id="1432050"/>
    <lineage>
        <taxon>Bacteria</taxon>
        <taxon>Pseudomonadati</taxon>
        <taxon>Pseudomonadota</taxon>
        <taxon>Alphaproteobacteria</taxon>
        <taxon>Hyphomicrobiales</taxon>
        <taxon>Rhizobiaceae</taxon>
        <taxon>Rhizobium/Agrobacterium group</taxon>
        <taxon>Rhizobium</taxon>
    </lineage>
</organism>
<comment type="subcellular location">
    <subcellularLocation>
        <location evidence="2">Cell membrane</location>
        <topology evidence="2">Multi-pass membrane protein</topology>
    </subcellularLocation>
</comment>
<sequence>MLKSTTDRYGAIAVTMHWLTAIFLLVALVSGFRAGNIVEPVAKAALLRVHIPAAIMVLLLTVCRIVWWWLFDRKPQPVQGAPSWQEWLARAVHLAFYIVILGMIASGVGMIALSGAAQAIFGAGTELPNFHLYPPRLPHGLGANLLLALLSAHIGAALFHQFVRSDRLLQRMWYRR</sequence>
<keyword evidence="5" id="KW-0349">Heme</keyword>
<evidence type="ECO:0000313" key="16">
    <source>
        <dbReference type="Proteomes" id="UP000027180"/>
    </source>
</evidence>
<dbReference type="Pfam" id="PF01292">
    <property type="entry name" value="Ni_hydr_CYTB"/>
    <property type="match status" value="1"/>
</dbReference>
<feature type="domain" description="Cytochrome b561 bacterial/Ni-hydrogenase" evidence="14">
    <location>
        <begin position="8"/>
        <end position="173"/>
    </location>
</feature>
<accession>A0A060I6N4</accession>
<evidence type="ECO:0000259" key="14">
    <source>
        <dbReference type="Pfam" id="PF01292"/>
    </source>
</evidence>
<evidence type="ECO:0000256" key="1">
    <source>
        <dbReference type="ARBA" id="ARBA00001970"/>
    </source>
</evidence>
<reference evidence="15 16" key="1">
    <citation type="submission" date="2013-12" db="EMBL/GenBank/DDBJ databases">
        <title>Complete genome sequence of Rhizobium etli bv. mimosae IE4771.</title>
        <authorList>
            <person name="Bustos P."/>
            <person name="Santamaria R.I."/>
            <person name="Lozano L."/>
            <person name="Ormeno-Orrillo E."/>
            <person name="Rogel M.A."/>
            <person name="Romero D."/>
            <person name="Cevallos M.A."/>
            <person name="Martinez-Romero E."/>
            <person name="Gonzalez V."/>
        </authorList>
    </citation>
    <scope>NUCLEOTIDE SEQUENCE [LARGE SCALE GENOMIC DNA]</scope>
    <source>
        <strain evidence="15 16">IE4771</strain>
    </source>
</reference>
<keyword evidence="3" id="KW-0813">Transport</keyword>
<evidence type="ECO:0000256" key="13">
    <source>
        <dbReference type="SAM" id="Phobius"/>
    </source>
</evidence>
<evidence type="ECO:0000256" key="9">
    <source>
        <dbReference type="ARBA" id="ARBA00022989"/>
    </source>
</evidence>
<feature type="transmembrane region" description="Helical" evidence="13">
    <location>
        <begin position="9"/>
        <end position="29"/>
    </location>
</feature>
<evidence type="ECO:0000256" key="10">
    <source>
        <dbReference type="ARBA" id="ARBA00023004"/>
    </source>
</evidence>
<dbReference type="AlphaFoldDB" id="A0A060I6N4"/>
<dbReference type="GO" id="GO:0005886">
    <property type="term" value="C:plasma membrane"/>
    <property type="evidence" value="ECO:0007669"/>
    <property type="project" value="UniProtKB-SubCell"/>
</dbReference>
<dbReference type="RefSeq" id="WP_080710964.1">
    <property type="nucleotide sequence ID" value="NZ_CP006986.1"/>
</dbReference>
<feature type="transmembrane region" description="Helical" evidence="13">
    <location>
        <begin position="49"/>
        <end position="71"/>
    </location>
</feature>
<dbReference type="SUPFAM" id="SSF81342">
    <property type="entry name" value="Transmembrane di-heme cytochromes"/>
    <property type="match status" value="1"/>
</dbReference>
<dbReference type="Gene3D" id="1.20.950.20">
    <property type="entry name" value="Transmembrane di-heme cytochromes, Chain C"/>
    <property type="match status" value="1"/>
</dbReference>
<evidence type="ECO:0000256" key="5">
    <source>
        <dbReference type="ARBA" id="ARBA00022617"/>
    </source>
</evidence>
<keyword evidence="6 13" id="KW-0812">Transmembrane</keyword>
<dbReference type="KEGG" id="rei:IE4771_CH02076"/>
<dbReference type="InterPro" id="IPR011577">
    <property type="entry name" value="Cyt_b561_bac/Ni-Hgenase"/>
</dbReference>
<evidence type="ECO:0000256" key="7">
    <source>
        <dbReference type="ARBA" id="ARBA00022723"/>
    </source>
</evidence>
<feature type="transmembrane region" description="Helical" evidence="13">
    <location>
        <begin position="92"/>
        <end position="121"/>
    </location>
</feature>
<dbReference type="PANTHER" id="PTHR30529:SF7">
    <property type="entry name" value="CYTOCHROME B561 BACTERIAL_NI-HYDROGENASE DOMAIN-CONTAINING PROTEIN"/>
    <property type="match status" value="1"/>
</dbReference>
<protein>
    <submittedName>
        <fullName evidence="15">Cytochrome B561 protein</fullName>
    </submittedName>
</protein>
<dbReference type="HOGENOM" id="CLU_095321_4_2_5"/>
<dbReference type="Proteomes" id="UP000027180">
    <property type="component" value="Chromosome"/>
</dbReference>
<proteinExistence type="inferred from homology"/>
<comment type="cofactor">
    <cofactor evidence="1">
        <name>heme b</name>
        <dbReference type="ChEBI" id="CHEBI:60344"/>
    </cofactor>
</comment>
<keyword evidence="11 13" id="KW-0472">Membrane</keyword>
<comment type="similarity">
    <text evidence="12">Belongs to the cytochrome b561 family.</text>
</comment>
<dbReference type="GO" id="GO:0020037">
    <property type="term" value="F:heme binding"/>
    <property type="evidence" value="ECO:0007669"/>
    <property type="project" value="TreeGrafter"/>
</dbReference>
<keyword evidence="7" id="KW-0479">Metal-binding</keyword>
<dbReference type="GO" id="GO:0009055">
    <property type="term" value="F:electron transfer activity"/>
    <property type="evidence" value="ECO:0007669"/>
    <property type="project" value="InterPro"/>
</dbReference>
<evidence type="ECO:0000256" key="3">
    <source>
        <dbReference type="ARBA" id="ARBA00022448"/>
    </source>
</evidence>
<evidence type="ECO:0000256" key="12">
    <source>
        <dbReference type="ARBA" id="ARBA00037975"/>
    </source>
</evidence>
<evidence type="ECO:0000256" key="6">
    <source>
        <dbReference type="ARBA" id="ARBA00022692"/>
    </source>
</evidence>
<dbReference type="GO" id="GO:0022904">
    <property type="term" value="P:respiratory electron transport chain"/>
    <property type="evidence" value="ECO:0007669"/>
    <property type="project" value="InterPro"/>
</dbReference>
<gene>
    <name evidence="15" type="ORF">IE4771_CH02076</name>
</gene>
<feature type="transmembrane region" description="Helical" evidence="13">
    <location>
        <begin position="141"/>
        <end position="163"/>
    </location>
</feature>
<evidence type="ECO:0000313" key="15">
    <source>
        <dbReference type="EMBL" id="AIC27186.1"/>
    </source>
</evidence>
<dbReference type="PANTHER" id="PTHR30529">
    <property type="entry name" value="CYTOCHROME B561"/>
    <property type="match status" value="1"/>
</dbReference>
<evidence type="ECO:0000256" key="8">
    <source>
        <dbReference type="ARBA" id="ARBA00022982"/>
    </source>
</evidence>
<keyword evidence="9 13" id="KW-1133">Transmembrane helix</keyword>
<keyword evidence="8" id="KW-0249">Electron transport</keyword>
<dbReference type="InterPro" id="IPR052168">
    <property type="entry name" value="Cytochrome_b561_oxidase"/>
</dbReference>
<keyword evidence="4" id="KW-1003">Cell membrane</keyword>
<evidence type="ECO:0000256" key="4">
    <source>
        <dbReference type="ARBA" id="ARBA00022475"/>
    </source>
</evidence>
<keyword evidence="10" id="KW-0408">Iron</keyword>
<evidence type="ECO:0000256" key="11">
    <source>
        <dbReference type="ARBA" id="ARBA00023136"/>
    </source>
</evidence>
<evidence type="ECO:0000256" key="2">
    <source>
        <dbReference type="ARBA" id="ARBA00004651"/>
    </source>
</evidence>
<dbReference type="InterPro" id="IPR016174">
    <property type="entry name" value="Di-haem_cyt_TM"/>
</dbReference>
<dbReference type="GO" id="GO:0046872">
    <property type="term" value="F:metal ion binding"/>
    <property type="evidence" value="ECO:0007669"/>
    <property type="project" value="UniProtKB-KW"/>
</dbReference>
<dbReference type="OrthoDB" id="1247465at2"/>
<name>A0A060I6N4_RHIET</name>
<dbReference type="EMBL" id="CP006986">
    <property type="protein sequence ID" value="AIC27186.1"/>
    <property type="molecule type" value="Genomic_DNA"/>
</dbReference>